<name>A0A0L0HDI7_SPIPD</name>
<protein>
    <recommendedName>
        <fullName evidence="3">Transcription factor CBF/NF-Y/archaeal histone domain-containing protein</fullName>
    </recommendedName>
</protein>
<dbReference type="Gene3D" id="1.10.20.10">
    <property type="entry name" value="Histone, subunit A"/>
    <property type="match status" value="1"/>
</dbReference>
<feature type="domain" description="Transcription factor CBF/NF-Y/archaeal histone" evidence="3">
    <location>
        <begin position="21"/>
        <end position="84"/>
    </location>
</feature>
<dbReference type="GO" id="GO:0008623">
    <property type="term" value="C:CHRAC"/>
    <property type="evidence" value="ECO:0007669"/>
    <property type="project" value="TreeGrafter"/>
</dbReference>
<dbReference type="InterPro" id="IPR009072">
    <property type="entry name" value="Histone-fold"/>
</dbReference>
<dbReference type="InterPro" id="IPR050568">
    <property type="entry name" value="Transcr_DNA_Rep_Reg"/>
</dbReference>
<organism evidence="4 5">
    <name type="scientific">Spizellomyces punctatus (strain DAOM BR117)</name>
    <dbReference type="NCBI Taxonomy" id="645134"/>
    <lineage>
        <taxon>Eukaryota</taxon>
        <taxon>Fungi</taxon>
        <taxon>Fungi incertae sedis</taxon>
        <taxon>Chytridiomycota</taxon>
        <taxon>Chytridiomycota incertae sedis</taxon>
        <taxon>Chytridiomycetes</taxon>
        <taxon>Spizellomycetales</taxon>
        <taxon>Spizellomycetaceae</taxon>
        <taxon>Spizellomyces</taxon>
    </lineage>
</organism>
<dbReference type="OrthoDB" id="636685at2759"/>
<dbReference type="STRING" id="645134.A0A0L0HDI7"/>
<proteinExistence type="predicted"/>
<dbReference type="CDD" id="cd23645">
    <property type="entry name" value="HFD_Dpb3-like"/>
    <property type="match status" value="1"/>
</dbReference>
<dbReference type="eggNOG" id="KOG1657">
    <property type="taxonomic scope" value="Eukaryota"/>
</dbReference>
<gene>
    <name evidence="4" type="ORF">SPPG_05448</name>
</gene>
<dbReference type="RefSeq" id="XP_016607232.1">
    <property type="nucleotide sequence ID" value="XM_016753661.1"/>
</dbReference>
<dbReference type="FunCoup" id="A0A0L0HDI7">
    <property type="interactions" value="427"/>
</dbReference>
<accession>A0A0L0HDI7</accession>
<dbReference type="AlphaFoldDB" id="A0A0L0HDI7"/>
<dbReference type="InterPro" id="IPR003958">
    <property type="entry name" value="CBFA_NFYB_domain"/>
</dbReference>
<comment type="subcellular location">
    <subcellularLocation>
        <location evidence="1">Nucleus</location>
    </subcellularLocation>
</comment>
<dbReference type="EMBL" id="KQ257458">
    <property type="protein sequence ID" value="KNC99192.1"/>
    <property type="molecule type" value="Genomic_DNA"/>
</dbReference>
<dbReference type="PANTHER" id="PTHR10252:SF54">
    <property type="entry name" value="CHROMATIN ACCESSIBILITY COMPLEX PROTEIN 1"/>
    <property type="match status" value="1"/>
</dbReference>
<evidence type="ECO:0000256" key="1">
    <source>
        <dbReference type="ARBA" id="ARBA00004123"/>
    </source>
</evidence>
<dbReference type="SUPFAM" id="SSF47113">
    <property type="entry name" value="Histone-fold"/>
    <property type="match status" value="1"/>
</dbReference>
<dbReference type="Proteomes" id="UP000053201">
    <property type="component" value="Unassembled WGS sequence"/>
</dbReference>
<dbReference type="VEuPathDB" id="FungiDB:SPPG_05448"/>
<dbReference type="GeneID" id="27688820"/>
<dbReference type="GO" id="GO:0046982">
    <property type="term" value="F:protein heterodimerization activity"/>
    <property type="evidence" value="ECO:0007669"/>
    <property type="project" value="InterPro"/>
</dbReference>
<evidence type="ECO:0000313" key="4">
    <source>
        <dbReference type="EMBL" id="KNC99192.1"/>
    </source>
</evidence>
<dbReference type="Pfam" id="PF00808">
    <property type="entry name" value="CBFD_NFYB_HMF"/>
    <property type="match status" value="1"/>
</dbReference>
<dbReference type="OMA" id="EDIHSCS"/>
<evidence type="ECO:0000259" key="3">
    <source>
        <dbReference type="Pfam" id="PF00808"/>
    </source>
</evidence>
<sequence>MTDPPSPNPSSAHVPQTLKTAFPQARVKTIMREDKDLSAVSHDAVFAATLATEMFLEYLVDKSFENTKKEMRKIVSYKDVARAVGDHGEMAFLEDVIPPTLSVRQALENKAKIDKQRDGVA</sequence>
<keyword evidence="5" id="KW-1185">Reference proteome</keyword>
<dbReference type="GO" id="GO:0006261">
    <property type="term" value="P:DNA-templated DNA replication"/>
    <property type="evidence" value="ECO:0007669"/>
    <property type="project" value="TreeGrafter"/>
</dbReference>
<keyword evidence="2" id="KW-0539">Nucleus</keyword>
<dbReference type="InParanoid" id="A0A0L0HDI7"/>
<evidence type="ECO:0000256" key="2">
    <source>
        <dbReference type="ARBA" id="ARBA00023242"/>
    </source>
</evidence>
<reference evidence="4 5" key="1">
    <citation type="submission" date="2009-08" db="EMBL/GenBank/DDBJ databases">
        <title>The Genome Sequence of Spizellomyces punctatus strain DAOM BR117.</title>
        <authorList>
            <consortium name="The Broad Institute Genome Sequencing Platform"/>
            <person name="Russ C."/>
            <person name="Cuomo C."/>
            <person name="Shea T."/>
            <person name="Young S.K."/>
            <person name="Zeng Q."/>
            <person name="Koehrsen M."/>
            <person name="Haas B."/>
            <person name="Borodovsky M."/>
            <person name="Guigo R."/>
            <person name="Alvarado L."/>
            <person name="Berlin A."/>
            <person name="Bochicchio J."/>
            <person name="Borenstein D."/>
            <person name="Chapman S."/>
            <person name="Chen Z."/>
            <person name="Engels R."/>
            <person name="Freedman E."/>
            <person name="Gellesch M."/>
            <person name="Goldberg J."/>
            <person name="Griggs A."/>
            <person name="Gujja S."/>
            <person name="Heiman D."/>
            <person name="Hepburn T."/>
            <person name="Howarth C."/>
            <person name="Jen D."/>
            <person name="Larson L."/>
            <person name="Lewis B."/>
            <person name="Mehta T."/>
            <person name="Park D."/>
            <person name="Pearson M."/>
            <person name="Roberts A."/>
            <person name="Saif S."/>
            <person name="Shenoy N."/>
            <person name="Sisk P."/>
            <person name="Stolte C."/>
            <person name="Sykes S."/>
            <person name="Thomson T."/>
            <person name="Walk T."/>
            <person name="White J."/>
            <person name="Yandava C."/>
            <person name="Burger G."/>
            <person name="Gray M.W."/>
            <person name="Holland P.W.H."/>
            <person name="King N."/>
            <person name="Lang F.B.F."/>
            <person name="Roger A.J."/>
            <person name="Ruiz-Trillo I."/>
            <person name="Lander E."/>
            <person name="Nusbaum C."/>
        </authorList>
    </citation>
    <scope>NUCLEOTIDE SEQUENCE [LARGE SCALE GENOMIC DNA]</scope>
    <source>
        <strain evidence="4 5">DAOM BR117</strain>
    </source>
</reference>
<dbReference type="PANTHER" id="PTHR10252">
    <property type="entry name" value="HISTONE-LIKE TRANSCRIPTION FACTOR CCAAT-RELATED"/>
    <property type="match status" value="1"/>
</dbReference>
<evidence type="ECO:0000313" key="5">
    <source>
        <dbReference type="Proteomes" id="UP000053201"/>
    </source>
</evidence>